<dbReference type="Proteomes" id="UP000828251">
    <property type="component" value="Unassembled WGS sequence"/>
</dbReference>
<sequence>MALNSTKPHFVLIPFMCQGHLLPLIDIGRLLADCNMGEEDKYGVLVKSEDIKKAVESLMDKGKKGEERRERATNLAEMVKKAVEEGRSSYLNIALLIEDIKQQETIAGPDVA</sequence>
<dbReference type="EMBL" id="JAIQCV010000009">
    <property type="protein sequence ID" value="KAH1063453.1"/>
    <property type="molecule type" value="Genomic_DNA"/>
</dbReference>
<reference evidence="1 2" key="1">
    <citation type="journal article" date="2021" name="Plant Biotechnol. J.">
        <title>Multi-omics assisted identification of the key and species-specific regulatory components of drought-tolerant mechanisms in Gossypium stocksii.</title>
        <authorList>
            <person name="Yu D."/>
            <person name="Ke L."/>
            <person name="Zhang D."/>
            <person name="Wu Y."/>
            <person name="Sun Y."/>
            <person name="Mei J."/>
            <person name="Sun J."/>
            <person name="Sun Y."/>
        </authorList>
    </citation>
    <scope>NUCLEOTIDE SEQUENCE [LARGE SCALE GENOMIC DNA]</scope>
    <source>
        <strain evidence="2">cv. E1</strain>
        <tissue evidence="1">Leaf</tissue>
    </source>
</reference>
<organism evidence="1 2">
    <name type="scientific">Gossypium stocksii</name>
    <dbReference type="NCBI Taxonomy" id="47602"/>
    <lineage>
        <taxon>Eukaryota</taxon>
        <taxon>Viridiplantae</taxon>
        <taxon>Streptophyta</taxon>
        <taxon>Embryophyta</taxon>
        <taxon>Tracheophyta</taxon>
        <taxon>Spermatophyta</taxon>
        <taxon>Magnoliopsida</taxon>
        <taxon>eudicotyledons</taxon>
        <taxon>Gunneridae</taxon>
        <taxon>Pentapetalae</taxon>
        <taxon>rosids</taxon>
        <taxon>malvids</taxon>
        <taxon>Malvales</taxon>
        <taxon>Malvaceae</taxon>
        <taxon>Malvoideae</taxon>
        <taxon>Gossypium</taxon>
    </lineage>
</organism>
<name>A0A9D3UW65_9ROSI</name>
<dbReference type="PANTHER" id="PTHR48045:SF3">
    <property type="entry name" value="GLYCOSYLTRANSFERASE"/>
    <property type="match status" value="1"/>
</dbReference>
<proteinExistence type="predicted"/>
<dbReference type="OrthoDB" id="5835829at2759"/>
<dbReference type="SUPFAM" id="SSF53756">
    <property type="entry name" value="UDP-Glycosyltransferase/glycogen phosphorylase"/>
    <property type="match status" value="1"/>
</dbReference>
<evidence type="ECO:0000313" key="1">
    <source>
        <dbReference type="EMBL" id="KAH1063453.1"/>
    </source>
</evidence>
<dbReference type="PANTHER" id="PTHR48045">
    <property type="entry name" value="UDP-GLYCOSYLTRANSFERASE 72B1"/>
    <property type="match status" value="1"/>
</dbReference>
<keyword evidence="2" id="KW-1185">Reference proteome</keyword>
<dbReference type="AlphaFoldDB" id="A0A9D3UW65"/>
<comment type="caution">
    <text evidence="1">The sequence shown here is derived from an EMBL/GenBank/DDBJ whole genome shotgun (WGS) entry which is preliminary data.</text>
</comment>
<gene>
    <name evidence="1" type="ORF">J1N35_028440</name>
</gene>
<evidence type="ECO:0000313" key="2">
    <source>
        <dbReference type="Proteomes" id="UP000828251"/>
    </source>
</evidence>
<dbReference type="Gene3D" id="3.40.50.2000">
    <property type="entry name" value="Glycogen Phosphorylase B"/>
    <property type="match status" value="3"/>
</dbReference>
<protein>
    <submittedName>
        <fullName evidence="1">Uncharacterized protein</fullName>
    </submittedName>
</protein>
<accession>A0A9D3UW65</accession>